<dbReference type="GO" id="GO:0022841">
    <property type="term" value="F:potassium ion leak channel activity"/>
    <property type="evidence" value="ECO:0007669"/>
    <property type="project" value="TreeGrafter"/>
</dbReference>
<keyword evidence="21 36" id="KW-0472">Membrane</keyword>
<reference evidence="42" key="1">
    <citation type="submission" date="2025-08" db="UniProtKB">
        <authorList>
            <consortium name="Ensembl"/>
        </authorList>
    </citation>
    <scope>IDENTIFICATION</scope>
</reference>
<dbReference type="SUPFAM" id="SSF81324">
    <property type="entry name" value="Voltage-gated potassium channels"/>
    <property type="match status" value="2"/>
</dbReference>
<organism evidence="42 43">
    <name type="scientific">Eptatretus burgeri</name>
    <name type="common">Inshore hagfish</name>
    <dbReference type="NCBI Taxonomy" id="7764"/>
    <lineage>
        <taxon>Eukaryota</taxon>
        <taxon>Metazoa</taxon>
        <taxon>Chordata</taxon>
        <taxon>Craniata</taxon>
        <taxon>Vertebrata</taxon>
        <taxon>Cyclostomata</taxon>
        <taxon>Myxini</taxon>
        <taxon>Myxiniformes</taxon>
        <taxon>Myxinidae</taxon>
        <taxon>Eptatretinae</taxon>
        <taxon>Eptatretus</taxon>
    </lineage>
</organism>
<proteinExistence type="inferred from homology"/>
<dbReference type="GO" id="GO:0030322">
    <property type="term" value="P:stabilization of membrane potential"/>
    <property type="evidence" value="ECO:0007669"/>
    <property type="project" value="TreeGrafter"/>
</dbReference>
<protein>
    <recommendedName>
        <fullName evidence="36">Potassium channel subfamily K member</fullName>
    </recommendedName>
</protein>
<keyword evidence="26" id="KW-0968">Cytoplasmic vesicle</keyword>
<dbReference type="InterPro" id="IPR003092">
    <property type="entry name" value="2pore_dom_K_chnl_TASK"/>
</dbReference>
<evidence type="ECO:0000256" key="6">
    <source>
        <dbReference type="ARBA" id="ARBA00004541"/>
    </source>
</evidence>
<feature type="region of interest" description="Disordered" evidence="39">
    <location>
        <begin position="307"/>
        <end position="328"/>
    </location>
</feature>
<feature type="transmembrane region" description="Helical" evidence="40">
    <location>
        <begin position="216"/>
        <end position="233"/>
    </location>
</feature>
<evidence type="ECO:0000256" key="4">
    <source>
        <dbReference type="ARBA" id="ARBA00004279"/>
    </source>
</evidence>
<keyword evidence="9 36" id="KW-0813">Transport</keyword>
<evidence type="ECO:0000256" key="11">
    <source>
        <dbReference type="ARBA" id="ARBA00022499"/>
    </source>
</evidence>
<evidence type="ECO:0000259" key="41">
    <source>
        <dbReference type="Pfam" id="PF07885"/>
    </source>
</evidence>
<evidence type="ECO:0000256" key="9">
    <source>
        <dbReference type="ARBA" id="ARBA00022448"/>
    </source>
</evidence>
<dbReference type="GO" id="GO:0097060">
    <property type="term" value="C:synaptic membrane"/>
    <property type="evidence" value="ECO:0007669"/>
    <property type="project" value="UniProtKB-SubCell"/>
</dbReference>
<evidence type="ECO:0000256" key="13">
    <source>
        <dbReference type="ARBA" id="ARBA00022692"/>
    </source>
</evidence>
<feature type="domain" description="Potassium channel" evidence="41">
    <location>
        <begin position="91"/>
        <end position="158"/>
    </location>
</feature>
<comment type="catalytic activity">
    <reaction evidence="32">
        <text>Li(+)(in) = Li(+)(out)</text>
        <dbReference type="Rhea" id="RHEA:78551"/>
        <dbReference type="ChEBI" id="CHEBI:49713"/>
    </reaction>
</comment>
<accession>A0A8C4NGC1</accession>
<evidence type="ECO:0000256" key="32">
    <source>
        <dbReference type="ARBA" id="ARBA00044635"/>
    </source>
</evidence>
<keyword evidence="23" id="KW-0325">Glycoprotein</keyword>
<comment type="subcellular location">
    <subcellularLocation>
        <location evidence="3">Apical cell membrane</location>
    </subcellularLocation>
    <subcellularLocation>
        <location evidence="7">Cell membrane</location>
        <topology evidence="7">Multi-pass membrane protein</topology>
    </subcellularLocation>
    <subcellularLocation>
        <location evidence="4">Cell projection</location>
        <location evidence="4">Dendrite</location>
    </subcellularLocation>
    <subcellularLocation>
        <location evidence="6">Cytoplasmic vesicle</location>
    </subcellularLocation>
    <subcellularLocation>
        <location evidence="5">Perikaryon</location>
    </subcellularLocation>
    <subcellularLocation>
        <location evidence="2">Recycling endosome</location>
    </subcellularLocation>
    <subcellularLocation>
        <location evidence="28">Synaptic cell membrane</location>
    </subcellularLocation>
</comment>
<keyword evidence="15 36" id="KW-0631">Potassium channel</keyword>
<feature type="transmembrane region" description="Helical" evidence="40">
    <location>
        <begin position="245"/>
        <end position="265"/>
    </location>
</feature>
<name>A0A8C4NGC1_EPTBU</name>
<evidence type="ECO:0000256" key="30">
    <source>
        <dbReference type="ARBA" id="ARBA00036239"/>
    </source>
</evidence>
<keyword evidence="11" id="KW-1017">Isopeptide bond</keyword>
<comment type="catalytic activity">
    <reaction evidence="31">
        <text>L-glutamate(out) = L-glutamate(in)</text>
        <dbReference type="Rhea" id="RHEA:66336"/>
        <dbReference type="ChEBI" id="CHEBI:29985"/>
    </reaction>
</comment>
<reference evidence="42" key="2">
    <citation type="submission" date="2025-09" db="UniProtKB">
        <authorList>
            <consortium name="Ensembl"/>
        </authorList>
    </citation>
    <scope>IDENTIFICATION</scope>
</reference>
<evidence type="ECO:0000256" key="36">
    <source>
        <dbReference type="PIRNR" id="PIRNR038061"/>
    </source>
</evidence>
<evidence type="ECO:0000256" key="26">
    <source>
        <dbReference type="ARBA" id="ARBA00023329"/>
    </source>
</evidence>
<evidence type="ECO:0000256" key="22">
    <source>
        <dbReference type="ARBA" id="ARBA00023157"/>
    </source>
</evidence>
<evidence type="ECO:0000256" key="24">
    <source>
        <dbReference type="ARBA" id="ARBA00023273"/>
    </source>
</evidence>
<dbReference type="GO" id="GO:0043204">
    <property type="term" value="C:perikaryon"/>
    <property type="evidence" value="ECO:0007669"/>
    <property type="project" value="UniProtKB-SubCell"/>
</dbReference>
<evidence type="ECO:0000256" key="1">
    <source>
        <dbReference type="ARBA" id="ARBA00000309"/>
    </source>
</evidence>
<evidence type="ECO:0000256" key="8">
    <source>
        <dbReference type="ARBA" id="ARBA00006666"/>
    </source>
</evidence>
<keyword evidence="20 36" id="KW-0406">Ion transport</keyword>
<comment type="catalytic activity">
    <reaction evidence="33">
        <text>Rb(+)(in) = Rb(+)(out)</text>
        <dbReference type="Rhea" id="RHEA:78547"/>
        <dbReference type="ChEBI" id="CHEBI:49847"/>
    </reaction>
</comment>
<evidence type="ECO:0000256" key="3">
    <source>
        <dbReference type="ARBA" id="ARBA00004221"/>
    </source>
</evidence>
<evidence type="ECO:0000256" key="33">
    <source>
        <dbReference type="ARBA" id="ARBA00044657"/>
    </source>
</evidence>
<dbReference type="Gene3D" id="1.10.287.70">
    <property type="match status" value="1"/>
</dbReference>
<dbReference type="InterPro" id="IPR005408">
    <property type="entry name" value="2pore_dom_K_chnl_TWIK"/>
</dbReference>
<keyword evidence="24" id="KW-0966">Cell projection</keyword>
<evidence type="ECO:0000256" key="37">
    <source>
        <dbReference type="PIRSR" id="PIRSR038061-1"/>
    </source>
</evidence>
<feature type="transmembrane region" description="Helical" evidence="40">
    <location>
        <begin position="106"/>
        <end position="124"/>
    </location>
</feature>
<keyword evidence="12 36" id="KW-0633">Potassium transport</keyword>
<keyword evidence="25 38" id="KW-0407">Ion channel</keyword>
<comment type="catalytic activity">
    <reaction evidence="27">
        <text>chloride(in) = chloride(out)</text>
        <dbReference type="Rhea" id="RHEA:29823"/>
        <dbReference type="ChEBI" id="CHEBI:17996"/>
    </reaction>
</comment>
<comment type="catalytic activity">
    <reaction evidence="30">
        <text>Na(+)(in) = Na(+)(out)</text>
        <dbReference type="Rhea" id="RHEA:34963"/>
        <dbReference type="ChEBI" id="CHEBI:29101"/>
    </reaction>
</comment>
<dbReference type="InterPro" id="IPR003280">
    <property type="entry name" value="2pore_dom_K_chnl"/>
</dbReference>
<evidence type="ECO:0000256" key="16">
    <source>
        <dbReference type="ARBA" id="ARBA00022843"/>
    </source>
</evidence>
<evidence type="ECO:0000256" key="5">
    <source>
        <dbReference type="ARBA" id="ARBA00004484"/>
    </source>
</evidence>
<dbReference type="GeneTree" id="ENSGT00940000155293"/>
<dbReference type="PRINTS" id="PR01333">
    <property type="entry name" value="2POREKCHANEL"/>
</dbReference>
<dbReference type="InterPro" id="IPR013099">
    <property type="entry name" value="K_chnl_dom"/>
</dbReference>
<dbReference type="PANTHER" id="PTHR11003:SF249">
    <property type="entry name" value="TWO PORE POTASSIUM CHANNEL PROTEIN SUP-9"/>
    <property type="match status" value="1"/>
</dbReference>
<dbReference type="Proteomes" id="UP000694388">
    <property type="component" value="Unplaced"/>
</dbReference>
<dbReference type="Pfam" id="PF07885">
    <property type="entry name" value="Ion_trans_2"/>
    <property type="match status" value="2"/>
</dbReference>
<evidence type="ECO:0000256" key="27">
    <source>
        <dbReference type="ARBA" id="ARBA00024167"/>
    </source>
</evidence>
<comment type="catalytic activity">
    <reaction evidence="1">
        <text>NH4(+)(in) = NH4(+)(out)</text>
        <dbReference type="Rhea" id="RHEA:28747"/>
        <dbReference type="ChEBI" id="CHEBI:28938"/>
    </reaction>
</comment>
<dbReference type="Ensembl" id="ENSEBUT00000004243.1">
    <property type="protein sequence ID" value="ENSEBUP00000003847.1"/>
    <property type="gene ID" value="ENSEBUG00000002757.1"/>
</dbReference>
<evidence type="ECO:0000256" key="25">
    <source>
        <dbReference type="ARBA" id="ARBA00023303"/>
    </source>
</evidence>
<keyword evidence="18 40" id="KW-1133">Transmembrane helix</keyword>
<dbReference type="GO" id="GO:0016324">
    <property type="term" value="C:apical plasma membrane"/>
    <property type="evidence" value="ECO:0007669"/>
    <property type="project" value="UniProtKB-SubCell"/>
</dbReference>
<keyword evidence="17 36" id="KW-0630">Potassium</keyword>
<feature type="compositionally biased region" description="Polar residues" evidence="39">
    <location>
        <begin position="307"/>
        <end position="316"/>
    </location>
</feature>
<keyword evidence="14" id="KW-0967">Endosome</keyword>
<dbReference type="GO" id="GO:0030425">
    <property type="term" value="C:dendrite"/>
    <property type="evidence" value="ECO:0007669"/>
    <property type="project" value="UniProtKB-SubCell"/>
</dbReference>
<evidence type="ECO:0000256" key="2">
    <source>
        <dbReference type="ARBA" id="ARBA00004172"/>
    </source>
</evidence>
<evidence type="ECO:0000256" key="35">
    <source>
        <dbReference type="ARBA" id="ARBA00046361"/>
    </source>
</evidence>
<evidence type="ECO:0000256" key="10">
    <source>
        <dbReference type="ARBA" id="ARBA00022475"/>
    </source>
</evidence>
<dbReference type="AlphaFoldDB" id="A0A8C4NGC1"/>
<evidence type="ECO:0000256" key="20">
    <source>
        <dbReference type="ARBA" id="ARBA00023065"/>
    </source>
</evidence>
<evidence type="ECO:0000256" key="31">
    <source>
        <dbReference type="ARBA" id="ARBA00036683"/>
    </source>
</evidence>
<evidence type="ECO:0000256" key="17">
    <source>
        <dbReference type="ARBA" id="ARBA00022958"/>
    </source>
</evidence>
<keyword evidence="10" id="KW-1003">Cell membrane</keyword>
<feature type="domain" description="Potassium channel" evidence="41">
    <location>
        <begin position="194"/>
        <end position="269"/>
    </location>
</feature>
<dbReference type="GO" id="GO:0015271">
    <property type="term" value="F:outward rectifier potassium channel activity"/>
    <property type="evidence" value="ECO:0007669"/>
    <property type="project" value="TreeGrafter"/>
</dbReference>
<evidence type="ECO:0000256" key="19">
    <source>
        <dbReference type="ARBA" id="ARBA00023018"/>
    </source>
</evidence>
<keyword evidence="22" id="KW-1015">Disulfide bond</keyword>
<evidence type="ECO:0000256" key="38">
    <source>
        <dbReference type="RuleBase" id="RU003857"/>
    </source>
</evidence>
<evidence type="ECO:0000256" key="21">
    <source>
        <dbReference type="ARBA" id="ARBA00023136"/>
    </source>
</evidence>
<dbReference type="OMA" id="SAWCFGL"/>
<dbReference type="GO" id="GO:0055037">
    <property type="term" value="C:recycling endosome"/>
    <property type="evidence" value="ECO:0007669"/>
    <property type="project" value="UniProtKB-SubCell"/>
</dbReference>
<comment type="similarity">
    <text evidence="8 38">Belongs to the two pore domain potassium channel (TC 1.A.1.8) family.</text>
</comment>
<dbReference type="PANTHER" id="PTHR11003">
    <property type="entry name" value="POTASSIUM CHANNEL, SUBFAMILY K"/>
    <property type="match status" value="1"/>
</dbReference>
<feature type="transmembrane region" description="Helical" evidence="40">
    <location>
        <begin position="136"/>
        <end position="159"/>
    </location>
</feature>
<dbReference type="PRINTS" id="PR01096">
    <property type="entry name" value="TWIK1CHANNEL"/>
</dbReference>
<evidence type="ECO:0000256" key="7">
    <source>
        <dbReference type="ARBA" id="ARBA00004651"/>
    </source>
</evidence>
<dbReference type="PRINTS" id="PR01586">
    <property type="entry name" value="TWIKCHANNEL"/>
</dbReference>
<keyword evidence="16" id="KW-0832">Ubl conjugation</keyword>
<evidence type="ECO:0000256" key="28">
    <source>
        <dbReference type="ARBA" id="ARBA00034109"/>
    </source>
</evidence>
<sequence length="328" mass="36829">MIPALTAGGRPSDKTDEHGRSTLHFVALIVFYLLYLLLGAAVFSAIEQPYEQKLRQDLRLIKDTFLKEHLCLDPNNLEVFLKSVMDANSFGVSVLHNASGNVNWDFFSSLFFTSTVLSTTGYGHTVPLSQGGKLACIIYCSLGIPLTLMLLTAFLHRIFHLANVRPINYLTNRFGRERRNVAMVHASVVCLAVVICFFFIPAAIFTTMENWNYLEAFYFCFISLSTIGLGDFVPGEAVGQNYRELYKFAVTCYLLIGLLAMLLLLETVSELDVVQTCSRFFYPSTKAEFPEDEMAIMDKEQLPVSTISNQKPSSYDSIEPARDNVQVQ</sequence>
<comment type="catalytic activity">
    <reaction evidence="34">
        <text>Cs(+)(in) = Cs(+)(out)</text>
        <dbReference type="Rhea" id="RHEA:78555"/>
        <dbReference type="ChEBI" id="CHEBI:49547"/>
    </reaction>
</comment>
<evidence type="ECO:0000256" key="39">
    <source>
        <dbReference type="SAM" id="MobiDB-lite"/>
    </source>
</evidence>
<evidence type="ECO:0000313" key="43">
    <source>
        <dbReference type="Proteomes" id="UP000694388"/>
    </source>
</evidence>
<keyword evidence="13 38" id="KW-0812">Transmembrane</keyword>
<evidence type="ECO:0000256" key="14">
    <source>
        <dbReference type="ARBA" id="ARBA00022753"/>
    </source>
</evidence>
<keyword evidence="43" id="KW-1185">Reference proteome</keyword>
<evidence type="ECO:0000256" key="15">
    <source>
        <dbReference type="ARBA" id="ARBA00022826"/>
    </source>
</evidence>
<feature type="glycosylation site" description="N-linked (GlcNAc...) asparagine" evidence="37">
    <location>
        <position position="97"/>
    </location>
</feature>
<comment type="subunit">
    <text evidence="35">Homodimer; disulfide-linked. Heterodimer with KCNK2; disulfide-linked. In astrocytes, forms mostly heterodimeric potassium channels with KCNK2, with only a minor proportion of functional channels containing homodimeric KCNK1. Interacts with KCNK3 and KCNK9, forming functional heterodimeric channels. Interacts with GNG4. Identified in a complex with PSD and ARF6; interacts only with PSD that is bound to ARF6. Interacts with UBE2I.</text>
</comment>
<keyword evidence="19" id="KW-0770">Synapse</keyword>
<evidence type="ECO:0000256" key="18">
    <source>
        <dbReference type="ARBA" id="ARBA00022989"/>
    </source>
</evidence>
<evidence type="ECO:0000256" key="29">
    <source>
        <dbReference type="ARBA" id="ARBA00034430"/>
    </source>
</evidence>
<evidence type="ECO:0000256" key="40">
    <source>
        <dbReference type="SAM" id="Phobius"/>
    </source>
</evidence>
<evidence type="ECO:0000256" key="12">
    <source>
        <dbReference type="ARBA" id="ARBA00022538"/>
    </source>
</evidence>
<dbReference type="PIRSF" id="PIRSF038061">
    <property type="entry name" value="K_channel_subfamily_K_type"/>
    <property type="match status" value="1"/>
</dbReference>
<feature type="transmembrane region" description="Helical" evidence="40">
    <location>
        <begin position="180"/>
        <end position="204"/>
    </location>
</feature>
<evidence type="ECO:0000256" key="34">
    <source>
        <dbReference type="ARBA" id="ARBA00044691"/>
    </source>
</evidence>
<dbReference type="InterPro" id="IPR001779">
    <property type="entry name" value="2pore_dom_K_chnl_TWIK1"/>
</dbReference>
<comment type="catalytic activity">
    <reaction evidence="29">
        <text>K(+)(in) = K(+)(out)</text>
        <dbReference type="Rhea" id="RHEA:29463"/>
        <dbReference type="ChEBI" id="CHEBI:29103"/>
    </reaction>
</comment>
<feature type="transmembrane region" description="Helical" evidence="40">
    <location>
        <begin position="23"/>
        <end position="46"/>
    </location>
</feature>
<evidence type="ECO:0000313" key="42">
    <source>
        <dbReference type="Ensembl" id="ENSEBUP00000003847.1"/>
    </source>
</evidence>
<dbReference type="FunFam" id="1.10.287.70:FF:000360">
    <property type="entry name" value="Potassium two pore domain channel subfamily K member 6"/>
    <property type="match status" value="1"/>
</dbReference>
<evidence type="ECO:0000256" key="23">
    <source>
        <dbReference type="ARBA" id="ARBA00023180"/>
    </source>
</evidence>